<dbReference type="Gene3D" id="3.60.15.10">
    <property type="entry name" value="Ribonuclease Z/Hydroxyacylglutathione hydrolase-like"/>
    <property type="match status" value="1"/>
</dbReference>
<dbReference type="Gene3D" id="3.40.250.10">
    <property type="entry name" value="Rhodanese-like domain"/>
    <property type="match status" value="2"/>
</dbReference>
<gene>
    <name evidence="3" type="primary">baeB_1</name>
    <name evidence="3" type="ORF">MOBUDSM44075_01762</name>
</gene>
<dbReference type="RefSeq" id="WP_048422820.1">
    <property type="nucleotide sequence ID" value="NZ_JYNU01000009.1"/>
</dbReference>
<dbReference type="InterPro" id="IPR044528">
    <property type="entry name" value="POD-like_MBL-fold"/>
</dbReference>
<dbReference type="InterPro" id="IPR001763">
    <property type="entry name" value="Rhodanese-like_dom"/>
</dbReference>
<dbReference type="GO" id="GO:0050313">
    <property type="term" value="F:sulfur dioxygenase activity"/>
    <property type="evidence" value="ECO:0007669"/>
    <property type="project" value="InterPro"/>
</dbReference>
<dbReference type="InterPro" id="IPR051682">
    <property type="entry name" value="Mito_Persulfide_Diox"/>
</dbReference>
<dbReference type="Pfam" id="PF00581">
    <property type="entry name" value="Rhodanese"/>
    <property type="match status" value="1"/>
</dbReference>
<dbReference type="PATRIC" id="fig|1807.14.peg.1770"/>
<dbReference type="InterPro" id="IPR036873">
    <property type="entry name" value="Rhodanese-like_dom_sf"/>
</dbReference>
<keyword evidence="3" id="KW-0378">Hydrolase</keyword>
<evidence type="ECO:0000313" key="4">
    <source>
        <dbReference type="Proteomes" id="UP000036313"/>
    </source>
</evidence>
<dbReference type="InterPro" id="IPR001279">
    <property type="entry name" value="Metallo-B-lactamas"/>
</dbReference>
<evidence type="ECO:0000256" key="1">
    <source>
        <dbReference type="ARBA" id="ARBA00022723"/>
    </source>
</evidence>
<dbReference type="SMART" id="SM00849">
    <property type="entry name" value="Lactamase_B"/>
    <property type="match status" value="1"/>
</dbReference>
<organism evidence="3 4">
    <name type="scientific">Mycolicibacterium obuense</name>
    <dbReference type="NCBI Taxonomy" id="1807"/>
    <lineage>
        <taxon>Bacteria</taxon>
        <taxon>Bacillati</taxon>
        <taxon>Actinomycetota</taxon>
        <taxon>Actinomycetes</taxon>
        <taxon>Mycobacteriales</taxon>
        <taxon>Mycobacteriaceae</taxon>
        <taxon>Mycolicibacterium</taxon>
    </lineage>
</organism>
<name>A0A0J6W5U1_9MYCO</name>
<dbReference type="EC" id="3.-.-.-" evidence="3"/>
<feature type="domain" description="Rhodanese" evidence="2">
    <location>
        <begin position="375"/>
        <end position="456"/>
    </location>
</feature>
<sequence>MKFIQYYLDCLSHASYLIGDENSGRAVVVDPQRDVSEYLADAAELGLHIDLVIETHFHADFLSGHLELADATGATVVYSSVATPEFDYLGVEDGQRYSLDPAGVTLEFRHTPGHTPESMSVVVYEHPEDATPYGVLTGDTLFIGDVGRPDLLASIGYSREELAAMLYDSLHQKLMTLPDETRVYPAHGAGSACGKNLSTELSSTIGDQKRWNYALNAPDRETFIALVTEGQPPAPGYFAYDATLNRKNRALLDEDEMPPALSYPQVMDRLAAGAVLVDGRSPIEFAQGHFRAAINIGLEGRYAEFAGSVVTPDSDIVLITDPGYELEGKNRLARIGFDRVIGHLENPEQAMLSHPDQVQIASRLSARDFDQRAASVPGLQIVDVRNPGEAEAGMIPGAVNLPVSQLPDRLAELNSHAPTVVYCAGGYRSSVAASMLRRNGFTDVSDILGGFGAWVEITQNA</sequence>
<dbReference type="GO" id="GO:0006749">
    <property type="term" value="P:glutathione metabolic process"/>
    <property type="evidence" value="ECO:0007669"/>
    <property type="project" value="InterPro"/>
</dbReference>
<dbReference type="GO" id="GO:0016787">
    <property type="term" value="F:hydrolase activity"/>
    <property type="evidence" value="ECO:0007669"/>
    <property type="project" value="UniProtKB-KW"/>
</dbReference>
<keyword evidence="1" id="KW-0479">Metal-binding</keyword>
<dbReference type="Proteomes" id="UP000036313">
    <property type="component" value="Unassembled WGS sequence"/>
</dbReference>
<dbReference type="SMART" id="SM00450">
    <property type="entry name" value="RHOD"/>
    <property type="match status" value="2"/>
</dbReference>
<feature type="domain" description="Rhodanese" evidence="2">
    <location>
        <begin position="270"/>
        <end position="296"/>
    </location>
</feature>
<dbReference type="SUPFAM" id="SSF52821">
    <property type="entry name" value="Rhodanese/Cell cycle control phosphatase"/>
    <property type="match status" value="2"/>
</dbReference>
<dbReference type="PROSITE" id="PS50206">
    <property type="entry name" value="RHODANESE_3"/>
    <property type="match status" value="2"/>
</dbReference>
<dbReference type="AlphaFoldDB" id="A0A0J6W5U1"/>
<proteinExistence type="predicted"/>
<comment type="caution">
    <text evidence="3">The sequence shown here is derived from an EMBL/GenBank/DDBJ whole genome shotgun (WGS) entry which is preliminary data.</text>
</comment>
<evidence type="ECO:0000259" key="2">
    <source>
        <dbReference type="PROSITE" id="PS50206"/>
    </source>
</evidence>
<dbReference type="GO" id="GO:0046872">
    <property type="term" value="F:metal ion binding"/>
    <property type="evidence" value="ECO:0007669"/>
    <property type="project" value="UniProtKB-KW"/>
</dbReference>
<evidence type="ECO:0000313" key="3">
    <source>
        <dbReference type="EMBL" id="KMO77854.1"/>
    </source>
</evidence>
<dbReference type="EMBL" id="JYNU01000009">
    <property type="protein sequence ID" value="KMO77854.1"/>
    <property type="molecule type" value="Genomic_DNA"/>
</dbReference>
<reference evidence="3 4" key="1">
    <citation type="journal article" date="2015" name="Genome Biol. Evol.">
        <title>Characterization of Three Mycobacterium spp. with Potential Use in Bioremediation by Genome Sequencing and Comparative Genomics.</title>
        <authorList>
            <person name="Das S."/>
            <person name="Pettersson B.M."/>
            <person name="Behra P.R."/>
            <person name="Ramesh M."/>
            <person name="Dasgupta S."/>
            <person name="Bhattacharya A."/>
            <person name="Kirsebom L.A."/>
        </authorList>
    </citation>
    <scope>NUCLEOTIDE SEQUENCE [LARGE SCALE GENOMIC DNA]</scope>
    <source>
        <strain evidence="3 4">DSM 44075</strain>
    </source>
</reference>
<dbReference type="CDD" id="cd00158">
    <property type="entry name" value="RHOD"/>
    <property type="match status" value="1"/>
</dbReference>
<dbReference type="PANTHER" id="PTHR43084:SF1">
    <property type="entry name" value="PERSULFIDE DIOXYGENASE ETHE1, MITOCHONDRIAL"/>
    <property type="match status" value="1"/>
</dbReference>
<dbReference type="GO" id="GO:0070813">
    <property type="term" value="P:hydrogen sulfide metabolic process"/>
    <property type="evidence" value="ECO:0007669"/>
    <property type="project" value="TreeGrafter"/>
</dbReference>
<accession>A0A0J6W5U1</accession>
<dbReference type="CDD" id="cd07724">
    <property type="entry name" value="POD-like_MBL-fold"/>
    <property type="match status" value="1"/>
</dbReference>
<dbReference type="FunFam" id="3.60.15.10:FF:000030">
    <property type="entry name" value="Metallo-beta-lactamase family protein"/>
    <property type="match status" value="1"/>
</dbReference>
<protein>
    <submittedName>
        <fullName evidence="3">Putative polyketide biosynthesis zinc-dependent hydrolase BaeB</fullName>
        <ecNumber evidence="3">3.-.-.-</ecNumber>
    </submittedName>
</protein>
<dbReference type="PANTHER" id="PTHR43084">
    <property type="entry name" value="PERSULFIDE DIOXYGENASE ETHE1"/>
    <property type="match status" value="1"/>
</dbReference>
<dbReference type="Pfam" id="PF00753">
    <property type="entry name" value="Lactamase_B"/>
    <property type="match status" value="1"/>
</dbReference>
<dbReference type="SUPFAM" id="SSF56281">
    <property type="entry name" value="Metallo-hydrolase/oxidoreductase"/>
    <property type="match status" value="1"/>
</dbReference>
<dbReference type="InterPro" id="IPR036866">
    <property type="entry name" value="RibonucZ/Hydroxyglut_hydro"/>
</dbReference>